<evidence type="ECO:0000256" key="6">
    <source>
        <dbReference type="ARBA" id="ARBA00022989"/>
    </source>
</evidence>
<evidence type="ECO:0000256" key="7">
    <source>
        <dbReference type="ARBA" id="ARBA00023136"/>
    </source>
</evidence>
<dbReference type="InterPro" id="IPR008166">
    <property type="entry name" value="Glyco_transf_92"/>
</dbReference>
<feature type="region of interest" description="Disordered" evidence="8">
    <location>
        <begin position="45"/>
        <end position="80"/>
    </location>
</feature>
<comment type="similarity">
    <text evidence="2">Belongs to the glycosyltransferase 92 family.</text>
</comment>
<keyword evidence="4" id="KW-0808">Transferase</keyword>
<dbReference type="Pfam" id="PF01697">
    <property type="entry name" value="Glyco_transf_92"/>
    <property type="match status" value="1"/>
</dbReference>
<evidence type="ECO:0000313" key="10">
    <source>
        <dbReference type="EMBL" id="CAB9527710.1"/>
    </source>
</evidence>
<keyword evidence="6 9" id="KW-1133">Transmembrane helix</keyword>
<evidence type="ECO:0000256" key="3">
    <source>
        <dbReference type="ARBA" id="ARBA00022676"/>
    </source>
</evidence>
<dbReference type="PANTHER" id="PTHR21461">
    <property type="entry name" value="GLYCOSYLTRANSFERASE FAMILY 92 PROTEIN"/>
    <property type="match status" value="1"/>
</dbReference>
<evidence type="ECO:0000256" key="2">
    <source>
        <dbReference type="ARBA" id="ARBA00007647"/>
    </source>
</evidence>
<dbReference type="AlphaFoldDB" id="A0A9N8HWV3"/>
<keyword evidence="3" id="KW-0328">Glycosyltransferase</keyword>
<dbReference type="GO" id="GO:0016757">
    <property type="term" value="F:glycosyltransferase activity"/>
    <property type="evidence" value="ECO:0007669"/>
    <property type="project" value="UniProtKB-KW"/>
</dbReference>
<evidence type="ECO:0000256" key="8">
    <source>
        <dbReference type="SAM" id="MobiDB-lite"/>
    </source>
</evidence>
<sequence length="906" mass="103826">MVSVHSNNRNANRVRVSLATVLLFVVAISVGYALLILSFATGNPVETEPQISTTTSRKEEISGDQAKSRIQQQQQQQHKLLEEKKAAPVTTADKNIQQHQASTTVLQAGNDQNTNKIETSERQEQNPSPEESKEASNEAGDDHNDGNNNKPIIQNNQAKGPRGKRNFRNVVLPGASMQTTKRNGWMAKPHGEGVQPQIIIPNENVLNAMEEEEEEEDDDDETPPDPEHVLKAFVEPIDFKEWETKPLPKRSTATADQLEMNTYPKLNSCKKVPQMIPVNEYPDYDPFLPWIHDVFPTHDGKYIQFVAQNRRRCHTGTTPEEKEILHLTQPNIALFQHVPVKRINQDGETRYKLTSHDQADPDGVATRFICRFKPSMVETLSVFNFDYDYAAHRKRTKYTFQYKDGGILSIHTSQLIFKCPVPDDLVDSIKSGESVQDDDTASLFVDVIPIRTPPRYGLSSEFLQPKYADRLPQKMEDRFDPTAEWGDDHVIPRIEDSGRWENFPICKTTLEEYYPQEQQPSDDETTTLKLQKIEKGNREIALKDHLTAPKKHRLVACMWASAGYTTRGNRFAVNDGQRRMLEWITFNKMLGFEHFYLYDNSYAFSSEITLKPIADMFPNEITYIKWPFHVCNNNPNNVDSPGERSSQYAAESSCRLRFGPHVEWIGQFDIDEYLIPMGKYTSIIPILDDLDRTGLKILSFGSWRAWPRRDLIKEPVPIHDTEQCSNSFLCFELTIPEDTTVLQTYNCDRQSGPKKDVMPAEKQLYRPDFVLQHFIHYSTVTVLSEMNKTEFEAAGFPWLKTRIAGLLGRYSDEINEATMLHTKAVARQDTAGWNKACKVGYSDPRARCRIGVPFPFDYDEAKHGVGDDKDWAYNCYVNRKTEEFWVPRLQKALKQHTGNNDLNSNF</sequence>
<protein>
    <submittedName>
        <fullName evidence="10">Pfam:DUF23</fullName>
    </submittedName>
</protein>
<comment type="caution">
    <text evidence="10">The sequence shown here is derived from an EMBL/GenBank/DDBJ whole genome shotgun (WGS) entry which is preliminary data.</text>
</comment>
<proteinExistence type="inferred from homology"/>
<name>A0A9N8HWV3_9STRA</name>
<feature type="compositionally biased region" description="Polar residues" evidence="8">
    <location>
        <begin position="146"/>
        <end position="158"/>
    </location>
</feature>
<keyword evidence="5 9" id="KW-0812">Transmembrane</keyword>
<evidence type="ECO:0000256" key="4">
    <source>
        <dbReference type="ARBA" id="ARBA00022679"/>
    </source>
</evidence>
<feature type="transmembrane region" description="Helical" evidence="9">
    <location>
        <begin position="21"/>
        <end position="40"/>
    </location>
</feature>
<dbReference type="PANTHER" id="PTHR21461:SF69">
    <property type="entry name" value="GLYCOSYLTRANSFERASE FAMILY 92 PROTEIN"/>
    <property type="match status" value="1"/>
</dbReference>
<dbReference type="Proteomes" id="UP001153069">
    <property type="component" value="Unassembled WGS sequence"/>
</dbReference>
<accession>A0A9N8HWV3</accession>
<dbReference type="GO" id="GO:0016020">
    <property type="term" value="C:membrane"/>
    <property type="evidence" value="ECO:0007669"/>
    <property type="project" value="UniProtKB-SubCell"/>
</dbReference>
<feature type="region of interest" description="Disordered" evidence="8">
    <location>
        <begin position="116"/>
        <end position="192"/>
    </location>
</feature>
<dbReference type="EMBL" id="CAICTM010002051">
    <property type="protein sequence ID" value="CAB9527710.1"/>
    <property type="molecule type" value="Genomic_DNA"/>
</dbReference>
<evidence type="ECO:0000256" key="9">
    <source>
        <dbReference type="SAM" id="Phobius"/>
    </source>
</evidence>
<reference evidence="10" key="1">
    <citation type="submission" date="2020-06" db="EMBL/GenBank/DDBJ databases">
        <authorList>
            <consortium name="Plant Systems Biology data submission"/>
        </authorList>
    </citation>
    <scope>NUCLEOTIDE SEQUENCE</scope>
    <source>
        <strain evidence="10">D6</strain>
    </source>
</reference>
<evidence type="ECO:0000256" key="5">
    <source>
        <dbReference type="ARBA" id="ARBA00022692"/>
    </source>
</evidence>
<feature type="compositionally biased region" description="Basic and acidic residues" evidence="8">
    <location>
        <begin position="118"/>
        <end position="145"/>
    </location>
</feature>
<evidence type="ECO:0000313" key="11">
    <source>
        <dbReference type="Proteomes" id="UP001153069"/>
    </source>
</evidence>
<keyword evidence="7 9" id="KW-0472">Membrane</keyword>
<dbReference type="GO" id="GO:0005737">
    <property type="term" value="C:cytoplasm"/>
    <property type="evidence" value="ECO:0007669"/>
    <property type="project" value="TreeGrafter"/>
</dbReference>
<comment type="subcellular location">
    <subcellularLocation>
        <location evidence="1">Membrane</location>
        <topology evidence="1">Single-pass membrane protein</topology>
    </subcellularLocation>
</comment>
<dbReference type="OrthoDB" id="2526284at2759"/>
<keyword evidence="11" id="KW-1185">Reference proteome</keyword>
<organism evidence="10 11">
    <name type="scientific">Seminavis robusta</name>
    <dbReference type="NCBI Taxonomy" id="568900"/>
    <lineage>
        <taxon>Eukaryota</taxon>
        <taxon>Sar</taxon>
        <taxon>Stramenopiles</taxon>
        <taxon>Ochrophyta</taxon>
        <taxon>Bacillariophyta</taxon>
        <taxon>Bacillariophyceae</taxon>
        <taxon>Bacillariophycidae</taxon>
        <taxon>Naviculales</taxon>
        <taxon>Naviculaceae</taxon>
        <taxon>Seminavis</taxon>
    </lineage>
</organism>
<evidence type="ECO:0000256" key="1">
    <source>
        <dbReference type="ARBA" id="ARBA00004167"/>
    </source>
</evidence>
<gene>
    <name evidence="10" type="ORF">SEMRO_2053_G312680.1</name>
</gene>